<organism evidence="1 2">
    <name type="scientific">Russula earlei</name>
    <dbReference type="NCBI Taxonomy" id="71964"/>
    <lineage>
        <taxon>Eukaryota</taxon>
        <taxon>Fungi</taxon>
        <taxon>Dikarya</taxon>
        <taxon>Basidiomycota</taxon>
        <taxon>Agaricomycotina</taxon>
        <taxon>Agaricomycetes</taxon>
        <taxon>Russulales</taxon>
        <taxon>Russulaceae</taxon>
        <taxon>Russula</taxon>
    </lineage>
</organism>
<comment type="caution">
    <text evidence="1">The sequence shown here is derived from an EMBL/GenBank/DDBJ whole genome shotgun (WGS) entry which is preliminary data.</text>
</comment>
<accession>A0ACC0U5Y5</accession>
<keyword evidence="2" id="KW-1185">Reference proteome</keyword>
<evidence type="ECO:0000313" key="2">
    <source>
        <dbReference type="Proteomes" id="UP001207468"/>
    </source>
</evidence>
<dbReference type="Proteomes" id="UP001207468">
    <property type="component" value="Unassembled WGS sequence"/>
</dbReference>
<proteinExistence type="predicted"/>
<evidence type="ECO:0000313" key="1">
    <source>
        <dbReference type="EMBL" id="KAI9507043.1"/>
    </source>
</evidence>
<sequence length="69" mass="7677">MWVVEPIVLGNCEAFTLIIHLNRIVQASHLIPVFGPQHVLKTLSFTDTLDAFSTSYVNKCHEPFPGEGP</sequence>
<name>A0ACC0U5Y5_9AGAM</name>
<reference evidence="1" key="1">
    <citation type="submission" date="2021-03" db="EMBL/GenBank/DDBJ databases">
        <title>Evolutionary priming and transition to the ectomycorrhizal habit in an iconic lineage of mushroom-forming fungi: is preadaptation a requirement?</title>
        <authorList>
            <consortium name="DOE Joint Genome Institute"/>
            <person name="Looney B.P."/>
            <person name="Miyauchi S."/>
            <person name="Morin E."/>
            <person name="Drula E."/>
            <person name="Courty P.E."/>
            <person name="Chicoki N."/>
            <person name="Fauchery L."/>
            <person name="Kohler A."/>
            <person name="Kuo A."/>
            <person name="LaButti K."/>
            <person name="Pangilinan J."/>
            <person name="Lipzen A."/>
            <person name="Riley R."/>
            <person name="Andreopoulos W."/>
            <person name="He G."/>
            <person name="Johnson J."/>
            <person name="Barry K.W."/>
            <person name="Grigoriev I.V."/>
            <person name="Nagy L."/>
            <person name="Hibbett D."/>
            <person name="Henrissat B."/>
            <person name="Matheny P.B."/>
            <person name="Labbe J."/>
            <person name="Martin A.F."/>
        </authorList>
    </citation>
    <scope>NUCLEOTIDE SEQUENCE</scope>
    <source>
        <strain evidence="1">BPL698</strain>
    </source>
</reference>
<gene>
    <name evidence="1" type="ORF">F5148DRAFT_981938</name>
</gene>
<protein>
    <submittedName>
        <fullName evidence="1">Uncharacterized protein</fullName>
    </submittedName>
</protein>
<dbReference type="EMBL" id="JAGFNK010000143">
    <property type="protein sequence ID" value="KAI9507043.1"/>
    <property type="molecule type" value="Genomic_DNA"/>
</dbReference>